<name>A0AAW0PW67_9GOBI</name>
<feature type="region of interest" description="Disordered" evidence="1">
    <location>
        <begin position="25"/>
        <end position="63"/>
    </location>
</feature>
<evidence type="ECO:0000256" key="1">
    <source>
        <dbReference type="SAM" id="MobiDB-lite"/>
    </source>
</evidence>
<comment type="caution">
    <text evidence="2">The sequence shown here is derived from an EMBL/GenBank/DDBJ whole genome shotgun (WGS) entry which is preliminary data.</text>
</comment>
<feature type="compositionally biased region" description="Polar residues" evidence="1">
    <location>
        <begin position="31"/>
        <end position="57"/>
    </location>
</feature>
<dbReference type="EMBL" id="JBBPFD010000002">
    <property type="protein sequence ID" value="KAK7939388.1"/>
    <property type="molecule type" value="Genomic_DNA"/>
</dbReference>
<evidence type="ECO:0000313" key="3">
    <source>
        <dbReference type="Proteomes" id="UP001460270"/>
    </source>
</evidence>
<dbReference type="AlphaFoldDB" id="A0AAW0PW67"/>
<protein>
    <submittedName>
        <fullName evidence="2">Uncharacterized protein</fullName>
    </submittedName>
</protein>
<reference evidence="3" key="1">
    <citation type="submission" date="2024-04" db="EMBL/GenBank/DDBJ databases">
        <title>Salinicola lusitanus LLJ914,a marine bacterium isolated from the Okinawa Trough.</title>
        <authorList>
            <person name="Li J."/>
        </authorList>
    </citation>
    <scope>NUCLEOTIDE SEQUENCE [LARGE SCALE GENOMIC DNA]</scope>
</reference>
<proteinExistence type="predicted"/>
<gene>
    <name evidence="2" type="ORF">WMY93_002714</name>
</gene>
<accession>A0AAW0PW67</accession>
<sequence>MWDRGQSFQRAAHVLSRHYGGASFTHRSREVSSMSPGCNHGNTSTTYNHNKKSASTSSEDEEEIKLFADTAQQHNSTEKYSKGKLNLLASLSRS</sequence>
<keyword evidence="3" id="KW-1185">Reference proteome</keyword>
<evidence type="ECO:0000313" key="2">
    <source>
        <dbReference type="EMBL" id="KAK7939388.1"/>
    </source>
</evidence>
<organism evidence="2 3">
    <name type="scientific">Mugilogobius chulae</name>
    <name type="common">yellowstripe goby</name>
    <dbReference type="NCBI Taxonomy" id="88201"/>
    <lineage>
        <taxon>Eukaryota</taxon>
        <taxon>Metazoa</taxon>
        <taxon>Chordata</taxon>
        <taxon>Craniata</taxon>
        <taxon>Vertebrata</taxon>
        <taxon>Euteleostomi</taxon>
        <taxon>Actinopterygii</taxon>
        <taxon>Neopterygii</taxon>
        <taxon>Teleostei</taxon>
        <taxon>Neoteleostei</taxon>
        <taxon>Acanthomorphata</taxon>
        <taxon>Gobiaria</taxon>
        <taxon>Gobiiformes</taxon>
        <taxon>Gobioidei</taxon>
        <taxon>Gobiidae</taxon>
        <taxon>Gobionellinae</taxon>
        <taxon>Mugilogobius</taxon>
    </lineage>
</organism>
<dbReference type="Proteomes" id="UP001460270">
    <property type="component" value="Unassembled WGS sequence"/>
</dbReference>